<feature type="transmembrane region" description="Helical" evidence="1">
    <location>
        <begin position="26"/>
        <end position="47"/>
    </location>
</feature>
<dbReference type="PANTHER" id="PTHR28026:SF9">
    <property type="entry name" value="2-HYDROXY-PALMITIC ACID DIOXYGENASE MPO1"/>
    <property type="match status" value="1"/>
</dbReference>
<reference evidence="2" key="1">
    <citation type="submission" date="2020-11" db="EMBL/GenBank/DDBJ databases">
        <title>Adaptations for nitrogen fixation in a non-lichenized fungal sporocarp promotes dispersal by wood-feeding termites.</title>
        <authorList>
            <consortium name="DOE Joint Genome Institute"/>
            <person name="Koch R.A."/>
            <person name="Yoon G."/>
            <person name="Arayal U."/>
            <person name="Lail K."/>
            <person name="Amirebrahimi M."/>
            <person name="Labutti K."/>
            <person name="Lipzen A."/>
            <person name="Riley R."/>
            <person name="Barry K."/>
            <person name="Henrissat B."/>
            <person name="Grigoriev I.V."/>
            <person name="Herr J.R."/>
            <person name="Aime M.C."/>
        </authorList>
    </citation>
    <scope>NUCLEOTIDE SEQUENCE</scope>
    <source>
        <strain evidence="2">MCA 3950</strain>
    </source>
</reference>
<accession>A0A9P8AWY7</accession>
<proteinExistence type="predicted"/>
<protein>
    <submittedName>
        <fullName evidence="2">DUF962-domain-containing protein</fullName>
    </submittedName>
</protein>
<dbReference type="GO" id="GO:0005783">
    <property type="term" value="C:endoplasmic reticulum"/>
    <property type="evidence" value="ECO:0007669"/>
    <property type="project" value="TreeGrafter"/>
</dbReference>
<keyword evidence="1" id="KW-1133">Transmembrane helix</keyword>
<dbReference type="RefSeq" id="XP_043042892.1">
    <property type="nucleotide sequence ID" value="XM_043178973.1"/>
</dbReference>
<organism evidence="2 3">
    <name type="scientific">Guyanagaster necrorhizus</name>
    <dbReference type="NCBI Taxonomy" id="856835"/>
    <lineage>
        <taxon>Eukaryota</taxon>
        <taxon>Fungi</taxon>
        <taxon>Dikarya</taxon>
        <taxon>Basidiomycota</taxon>
        <taxon>Agaricomycotina</taxon>
        <taxon>Agaricomycetes</taxon>
        <taxon>Agaricomycetidae</taxon>
        <taxon>Agaricales</taxon>
        <taxon>Marasmiineae</taxon>
        <taxon>Physalacriaceae</taxon>
        <taxon>Guyanagaster</taxon>
    </lineage>
</organism>
<dbReference type="OrthoDB" id="2124888at2759"/>
<keyword evidence="1" id="KW-0812">Transmembrane</keyword>
<name>A0A9P8AWY7_9AGAR</name>
<gene>
    <name evidence="2" type="ORF">BT62DRAFT_1073862</name>
</gene>
<dbReference type="EMBL" id="MU250528">
    <property type="protein sequence ID" value="KAG7449392.1"/>
    <property type="molecule type" value="Genomic_DNA"/>
</dbReference>
<comment type="caution">
    <text evidence="2">The sequence shown here is derived from an EMBL/GenBank/DDBJ whole genome shotgun (WGS) entry which is preliminary data.</text>
</comment>
<dbReference type="PANTHER" id="PTHR28026">
    <property type="entry name" value="DUF962 DOMAIN PROTEIN (AFU_ORTHOLOGUE AFUA_8G05310)"/>
    <property type="match status" value="1"/>
</dbReference>
<feature type="transmembrane region" description="Helical" evidence="1">
    <location>
        <begin position="114"/>
        <end position="133"/>
    </location>
</feature>
<keyword evidence="1" id="KW-0472">Membrane</keyword>
<dbReference type="InterPro" id="IPR009305">
    <property type="entry name" value="Mpo1-like"/>
</dbReference>
<feature type="transmembrane region" description="Helical" evidence="1">
    <location>
        <begin position="59"/>
        <end position="82"/>
    </location>
</feature>
<sequence length="203" mass="23130">MYLADIFNINKQFTFYGVYHRNPINVAIHMICVPMILWTGLVMGTNLPSTMFPPIHMVFNDYLAFDLNWASVVAGVFLFYYYTLEPMAALMYTPEMVLITLSALKFARRPDHMVVAGALHAFAWIAQFVGHGFAEKRAPALTDNILGAAVLAPFFVHLELLYKLGYRPELHKRIDNEISKEVTRIRKEEAAKKRATAKSSQNK</sequence>
<dbReference type="GeneID" id="66101267"/>
<dbReference type="Proteomes" id="UP000812287">
    <property type="component" value="Unassembled WGS sequence"/>
</dbReference>
<dbReference type="AlphaFoldDB" id="A0A9P8AWY7"/>
<dbReference type="GO" id="GO:0016020">
    <property type="term" value="C:membrane"/>
    <property type="evidence" value="ECO:0007669"/>
    <property type="project" value="GOC"/>
</dbReference>
<dbReference type="Pfam" id="PF06127">
    <property type="entry name" value="Mpo1-like"/>
    <property type="match status" value="1"/>
</dbReference>
<keyword evidence="3" id="KW-1185">Reference proteome</keyword>
<evidence type="ECO:0000256" key="1">
    <source>
        <dbReference type="SAM" id="Phobius"/>
    </source>
</evidence>
<evidence type="ECO:0000313" key="2">
    <source>
        <dbReference type="EMBL" id="KAG7449392.1"/>
    </source>
</evidence>
<feature type="transmembrane region" description="Helical" evidence="1">
    <location>
        <begin position="145"/>
        <end position="164"/>
    </location>
</feature>
<evidence type="ECO:0000313" key="3">
    <source>
        <dbReference type="Proteomes" id="UP000812287"/>
    </source>
</evidence>
<dbReference type="GO" id="GO:0046521">
    <property type="term" value="P:sphingoid catabolic process"/>
    <property type="evidence" value="ECO:0007669"/>
    <property type="project" value="TreeGrafter"/>
</dbReference>